<gene>
    <name evidence="1" type="ORF">B0T21DRAFT_414554</name>
</gene>
<proteinExistence type="predicted"/>
<keyword evidence="2" id="KW-1185">Reference proteome</keyword>
<dbReference type="AlphaFoldDB" id="A0AA40ASS7"/>
<protein>
    <submittedName>
        <fullName evidence="1">Uncharacterized protein</fullName>
    </submittedName>
</protein>
<dbReference type="EMBL" id="JAUKTV010000012">
    <property type="protein sequence ID" value="KAK0721365.1"/>
    <property type="molecule type" value="Genomic_DNA"/>
</dbReference>
<organism evidence="1 2">
    <name type="scientific">Apiosordaria backusii</name>
    <dbReference type="NCBI Taxonomy" id="314023"/>
    <lineage>
        <taxon>Eukaryota</taxon>
        <taxon>Fungi</taxon>
        <taxon>Dikarya</taxon>
        <taxon>Ascomycota</taxon>
        <taxon>Pezizomycotina</taxon>
        <taxon>Sordariomycetes</taxon>
        <taxon>Sordariomycetidae</taxon>
        <taxon>Sordariales</taxon>
        <taxon>Lasiosphaeriaceae</taxon>
        <taxon>Apiosordaria</taxon>
    </lineage>
</organism>
<accession>A0AA40ASS7</accession>
<evidence type="ECO:0000313" key="1">
    <source>
        <dbReference type="EMBL" id="KAK0721365.1"/>
    </source>
</evidence>
<reference evidence="1" key="1">
    <citation type="submission" date="2023-06" db="EMBL/GenBank/DDBJ databases">
        <title>Genome-scale phylogeny and comparative genomics of the fungal order Sordariales.</title>
        <authorList>
            <consortium name="Lawrence Berkeley National Laboratory"/>
            <person name="Hensen N."/>
            <person name="Bonometti L."/>
            <person name="Westerberg I."/>
            <person name="Brannstrom I.O."/>
            <person name="Guillou S."/>
            <person name="Cros-Aarteil S."/>
            <person name="Calhoun S."/>
            <person name="Haridas S."/>
            <person name="Kuo A."/>
            <person name="Mondo S."/>
            <person name="Pangilinan J."/>
            <person name="Riley R."/>
            <person name="Labutti K."/>
            <person name="Andreopoulos B."/>
            <person name="Lipzen A."/>
            <person name="Chen C."/>
            <person name="Yanf M."/>
            <person name="Daum C."/>
            <person name="Ng V."/>
            <person name="Clum A."/>
            <person name="Steindorff A."/>
            <person name="Ohm R."/>
            <person name="Martin F."/>
            <person name="Silar P."/>
            <person name="Natvig D."/>
            <person name="Lalanne C."/>
            <person name="Gautier V."/>
            <person name="Ament-Velasquez S.L."/>
            <person name="Kruys A."/>
            <person name="Hutchinson M.I."/>
            <person name="Powell A.J."/>
            <person name="Barry K."/>
            <person name="Miller A.N."/>
            <person name="Grigoriev I.V."/>
            <person name="Debuchy R."/>
            <person name="Gladieux P."/>
            <person name="Thoren M.H."/>
            <person name="Johannesson H."/>
        </authorList>
    </citation>
    <scope>NUCLEOTIDE SEQUENCE</scope>
    <source>
        <strain evidence="1">CBS 540.89</strain>
    </source>
</reference>
<name>A0AA40ASS7_9PEZI</name>
<comment type="caution">
    <text evidence="1">The sequence shown here is derived from an EMBL/GenBank/DDBJ whole genome shotgun (WGS) entry which is preliminary data.</text>
</comment>
<evidence type="ECO:0000313" key="2">
    <source>
        <dbReference type="Proteomes" id="UP001172159"/>
    </source>
</evidence>
<sequence>MDNDNIFNWSHICTQLAPKPDSTGEFLDSSVRTTTKDLIHELSVLKKVPLDILLRDCNVMLEKTPKTIWITTPAMVATRIRFFGIALHEIQKLLKEEAALEESFDIIPSRLEIIEAELEWDVGAHGDVGDFKTVEKPVSL</sequence>
<dbReference type="Proteomes" id="UP001172159">
    <property type="component" value="Unassembled WGS sequence"/>
</dbReference>